<organism evidence="1 2">
    <name type="scientific">Streptomyces thermolineatus</name>
    <dbReference type="NCBI Taxonomy" id="44033"/>
    <lineage>
        <taxon>Bacteria</taxon>
        <taxon>Bacillati</taxon>
        <taxon>Actinomycetota</taxon>
        <taxon>Actinomycetes</taxon>
        <taxon>Kitasatosporales</taxon>
        <taxon>Streptomycetaceae</taxon>
        <taxon>Streptomyces</taxon>
    </lineage>
</organism>
<gene>
    <name evidence="1" type="ORF">GCM10010406_41050</name>
</gene>
<comment type="caution">
    <text evidence="1">The sequence shown here is derived from an EMBL/GenBank/DDBJ whole genome shotgun (WGS) entry which is preliminary data.</text>
</comment>
<keyword evidence="2" id="KW-1185">Reference proteome</keyword>
<protein>
    <submittedName>
        <fullName evidence="1">Uncharacterized protein</fullName>
    </submittedName>
</protein>
<dbReference type="RefSeq" id="WP_344384652.1">
    <property type="nucleotide sequence ID" value="NZ_BAAATA010000028.1"/>
</dbReference>
<evidence type="ECO:0000313" key="2">
    <source>
        <dbReference type="Proteomes" id="UP001501358"/>
    </source>
</evidence>
<evidence type="ECO:0000313" key="1">
    <source>
        <dbReference type="EMBL" id="GAA2500349.1"/>
    </source>
</evidence>
<dbReference type="EMBL" id="BAAATA010000028">
    <property type="protein sequence ID" value="GAA2500349.1"/>
    <property type="molecule type" value="Genomic_DNA"/>
</dbReference>
<name>A0ABN3MEA4_9ACTN</name>
<sequence>MPSIVQELSGRRELGGLRTVVECPFKATVLREGLAQGSGTGATWLAFLCPVNTVDPDGWPSAADHPDTGTMPCGTVLDYRLPEERLQSHADL</sequence>
<proteinExistence type="predicted"/>
<dbReference type="Proteomes" id="UP001501358">
    <property type="component" value="Unassembled WGS sequence"/>
</dbReference>
<reference evidence="1 2" key="1">
    <citation type="journal article" date="2019" name="Int. J. Syst. Evol. Microbiol.">
        <title>The Global Catalogue of Microorganisms (GCM) 10K type strain sequencing project: providing services to taxonomists for standard genome sequencing and annotation.</title>
        <authorList>
            <consortium name="The Broad Institute Genomics Platform"/>
            <consortium name="The Broad Institute Genome Sequencing Center for Infectious Disease"/>
            <person name="Wu L."/>
            <person name="Ma J."/>
        </authorList>
    </citation>
    <scope>NUCLEOTIDE SEQUENCE [LARGE SCALE GENOMIC DNA]</scope>
    <source>
        <strain evidence="1 2">JCM 6307</strain>
    </source>
</reference>
<accession>A0ABN3MEA4</accession>